<dbReference type="AlphaFoldDB" id="A0A1I0LWI3"/>
<evidence type="ECO:0000313" key="2">
    <source>
        <dbReference type="Proteomes" id="UP000199361"/>
    </source>
</evidence>
<reference evidence="1 2" key="1">
    <citation type="submission" date="2016-10" db="EMBL/GenBank/DDBJ databases">
        <authorList>
            <person name="de Groot N.N."/>
        </authorList>
    </citation>
    <scope>NUCLEOTIDE SEQUENCE [LARGE SCALE GENOMIC DNA]</scope>
    <source>
        <strain evidence="1 2">CGMCC 4.5598</strain>
    </source>
</reference>
<accession>A0A1I0LWI3</accession>
<proteinExistence type="predicted"/>
<organism evidence="1 2">
    <name type="scientific">Nonomuraea wenchangensis</name>
    <dbReference type="NCBI Taxonomy" id="568860"/>
    <lineage>
        <taxon>Bacteria</taxon>
        <taxon>Bacillati</taxon>
        <taxon>Actinomycetota</taxon>
        <taxon>Actinomycetes</taxon>
        <taxon>Streptosporangiales</taxon>
        <taxon>Streptosporangiaceae</taxon>
        <taxon>Nonomuraea</taxon>
    </lineage>
</organism>
<sequence>MKVPMSDLPEGSEAILLALASRAKTKLSTFEAENARHSTTTPENIAKVNLAYHVADEARIALMAALHAAHGGRGHYDEYEDQATQLIEQAEDGTLRHLVGIPDYGWSWRQGGWALQMGSSGGEAE</sequence>
<dbReference type="EMBL" id="FOHX01000027">
    <property type="protein sequence ID" value="SEU46665.1"/>
    <property type="molecule type" value="Genomic_DNA"/>
</dbReference>
<protein>
    <submittedName>
        <fullName evidence="1">Uncharacterized protein</fullName>
    </submittedName>
</protein>
<keyword evidence="2" id="KW-1185">Reference proteome</keyword>
<name>A0A1I0LWI3_9ACTN</name>
<evidence type="ECO:0000313" key="1">
    <source>
        <dbReference type="EMBL" id="SEU46665.1"/>
    </source>
</evidence>
<dbReference type="Proteomes" id="UP000199361">
    <property type="component" value="Unassembled WGS sequence"/>
</dbReference>
<dbReference type="STRING" id="568860.SAMN05421811_127112"/>
<gene>
    <name evidence="1" type="ORF">SAMN05421811_127112</name>
</gene>